<keyword evidence="6" id="KW-0238">DNA-binding</keyword>
<dbReference type="InterPro" id="IPR000212">
    <property type="entry name" value="DNA_helicase_UvrD/REP"/>
</dbReference>
<dbReference type="PANTHER" id="PTHR11070">
    <property type="entry name" value="UVRD / RECB / PCRA DNA HELICASE FAMILY MEMBER"/>
    <property type="match status" value="1"/>
</dbReference>
<comment type="catalytic activity">
    <reaction evidence="10">
        <text>ATP + H2O = ADP + phosphate + H(+)</text>
        <dbReference type="Rhea" id="RHEA:13065"/>
        <dbReference type="ChEBI" id="CHEBI:15377"/>
        <dbReference type="ChEBI" id="CHEBI:15378"/>
        <dbReference type="ChEBI" id="CHEBI:30616"/>
        <dbReference type="ChEBI" id="CHEBI:43474"/>
        <dbReference type="ChEBI" id="CHEBI:456216"/>
        <dbReference type="EC" id="5.6.2.4"/>
    </reaction>
</comment>
<keyword evidence="15" id="KW-1185">Reference proteome</keyword>
<dbReference type="EMBL" id="CP088155">
    <property type="protein sequence ID" value="WYM97366.1"/>
    <property type="molecule type" value="Genomic_DNA"/>
</dbReference>
<evidence type="ECO:0000256" key="8">
    <source>
        <dbReference type="ARBA" id="ARBA00034617"/>
    </source>
</evidence>
<evidence type="ECO:0000256" key="2">
    <source>
        <dbReference type="ARBA" id="ARBA00022741"/>
    </source>
</evidence>
<keyword evidence="5 11" id="KW-0067">ATP-binding</keyword>
<dbReference type="InterPro" id="IPR014016">
    <property type="entry name" value="UvrD-like_ATP-bd"/>
</dbReference>
<name>A0ABZ2TS38_9BACT</name>
<dbReference type="Proteomes" id="UP001622612">
    <property type="component" value="Chromosome"/>
</dbReference>
<comment type="similarity">
    <text evidence="1">Belongs to the helicase family. UvrD subfamily.</text>
</comment>
<evidence type="ECO:0000256" key="10">
    <source>
        <dbReference type="ARBA" id="ARBA00048988"/>
    </source>
</evidence>
<sequence length="732" mass="84567">MAKLDINILNQEQKNAVLYNEGPLRIIAGAGSGKTRVLTYKIAYLIDSLNVLPEKILALTFSNKAANEMKQRVFNLLSNNISNKIPIVSTFHSLCAKILRREIHNMNYPNDFQIIDELDQKAVLKVVYSELGVSQSQFTFNSILSYIQNQKNQLISPSSIKENKENDIKTKIYKNYQEHLDKAHTLDFDDLLLFTYNLLYDPKYENISKKWQNMFSHILVDEFQDTSLLQYKILQKLCAKTNHITIVGDPDQTIYSWRNADINIIMNFDSDYKNTQTIKLEQNYRSTKKILTAANSLIAHNKLRLDKKLFTENEIGNDVELFAGFNEEAEANWVAQKINELKKNRVQLKNIAILFRINSYSRAVEEALIKENTIYKLFGSIKFYQREEIKDALAYLRVIHDGSEISLLRIINKPHRKIGEVAIDKLLNFAKEHDLDLFKCLETKFNEIHNELKIHSETLKNIAKLINEIRWARRALQSNPIHSTLKEFMINRINYFDEIKSSEEEYETRMENFNSLIDAINHWEQNNKSGTIDQYLQEITLITDRDVENDDAASFVSLMTVHNAKGLEFDYVFIIGLAENIFPLRRAISISPKEDFSILTQRNINTMRSKENIEGLEEERRLAYVAMTRAKEKLFLSFAVGTLKNKRSRFILESGIKQTTSINIANSFSNSININKNVSLIAGDFISHNVFGKGEVLEVKGDLISVKFSNGKISNFAKNHISIKKWDPNANK</sequence>
<keyword evidence="3 11" id="KW-0378">Hydrolase</keyword>
<dbReference type="RefSeq" id="WP_405311783.1">
    <property type="nucleotide sequence ID" value="NZ_CP088155.1"/>
</dbReference>
<evidence type="ECO:0000259" key="12">
    <source>
        <dbReference type="PROSITE" id="PS51198"/>
    </source>
</evidence>
<evidence type="ECO:0000256" key="11">
    <source>
        <dbReference type="PROSITE-ProRule" id="PRU00560"/>
    </source>
</evidence>
<dbReference type="CDD" id="cd17932">
    <property type="entry name" value="DEXQc_UvrD"/>
    <property type="match status" value="1"/>
</dbReference>
<reference evidence="14" key="1">
    <citation type="submission" date="2021-11" db="EMBL/GenBank/DDBJ databases">
        <title>The first genome sequence of unculturable Mycoplasma faucium obtained by de novo assembly of metagenomic reads.</title>
        <authorList>
            <person name="Sabat A.J."/>
            <person name="Bathoorn E."/>
            <person name="Akkerboom V."/>
            <person name="Friedrich A.W."/>
        </authorList>
    </citation>
    <scope>NUCLEOTIDE SEQUENCE [LARGE SCALE GENOMIC DNA]</scope>
    <source>
        <strain evidence="14">UMCG-MFM1</strain>
    </source>
</reference>
<gene>
    <name evidence="14" type="ORF">LQ356_00510</name>
</gene>
<organism evidence="14 15">
    <name type="scientific">Metamycoplasma faucium</name>
    <dbReference type="NCBI Taxonomy" id="56142"/>
    <lineage>
        <taxon>Bacteria</taxon>
        <taxon>Bacillati</taxon>
        <taxon>Mycoplasmatota</taxon>
        <taxon>Mycoplasmoidales</taxon>
        <taxon>Metamycoplasmataceae</taxon>
        <taxon>Metamycoplasma</taxon>
    </lineage>
</organism>
<feature type="domain" description="UvrD-like helicase C-terminal" evidence="13">
    <location>
        <begin position="288"/>
        <end position="566"/>
    </location>
</feature>
<dbReference type="PROSITE" id="PS51217">
    <property type="entry name" value="UVRD_HELICASE_CTER"/>
    <property type="match status" value="1"/>
</dbReference>
<dbReference type="InterPro" id="IPR014017">
    <property type="entry name" value="DNA_helicase_UvrD-like_C"/>
</dbReference>
<proteinExistence type="inferred from homology"/>
<dbReference type="CDD" id="cd18807">
    <property type="entry name" value="SF1_C_UvrD"/>
    <property type="match status" value="1"/>
</dbReference>
<keyword evidence="4 11" id="KW-0347">Helicase</keyword>
<dbReference type="InterPro" id="IPR027417">
    <property type="entry name" value="P-loop_NTPase"/>
</dbReference>
<dbReference type="Pfam" id="PF00580">
    <property type="entry name" value="UvrD-helicase"/>
    <property type="match status" value="1"/>
</dbReference>
<dbReference type="PANTHER" id="PTHR11070:SF2">
    <property type="entry name" value="ATP-DEPENDENT DNA HELICASE SRS2"/>
    <property type="match status" value="1"/>
</dbReference>
<keyword evidence="2 11" id="KW-0547">Nucleotide-binding</keyword>
<dbReference type="PROSITE" id="PS51198">
    <property type="entry name" value="UVRD_HELICASE_ATP_BIND"/>
    <property type="match status" value="1"/>
</dbReference>
<evidence type="ECO:0000256" key="6">
    <source>
        <dbReference type="ARBA" id="ARBA00023125"/>
    </source>
</evidence>
<dbReference type="EC" id="5.6.2.4" evidence="9"/>
<protein>
    <recommendedName>
        <fullName evidence="9">DNA 3'-5' helicase</fullName>
        <ecNumber evidence="9">5.6.2.4</ecNumber>
    </recommendedName>
</protein>
<evidence type="ECO:0000256" key="9">
    <source>
        <dbReference type="ARBA" id="ARBA00034808"/>
    </source>
</evidence>
<evidence type="ECO:0000256" key="5">
    <source>
        <dbReference type="ARBA" id="ARBA00022840"/>
    </source>
</evidence>
<keyword evidence="7" id="KW-0413">Isomerase</keyword>
<evidence type="ECO:0000313" key="15">
    <source>
        <dbReference type="Proteomes" id="UP001622612"/>
    </source>
</evidence>
<dbReference type="Gene3D" id="3.40.50.300">
    <property type="entry name" value="P-loop containing nucleotide triphosphate hydrolases"/>
    <property type="match status" value="2"/>
</dbReference>
<evidence type="ECO:0000259" key="13">
    <source>
        <dbReference type="PROSITE" id="PS51217"/>
    </source>
</evidence>
<dbReference type="Gene3D" id="1.10.10.160">
    <property type="match status" value="1"/>
</dbReference>
<evidence type="ECO:0000256" key="7">
    <source>
        <dbReference type="ARBA" id="ARBA00023235"/>
    </source>
</evidence>
<feature type="domain" description="UvrD-like helicase ATP-binding" evidence="12">
    <location>
        <begin position="7"/>
        <end position="287"/>
    </location>
</feature>
<feature type="binding site" evidence="11">
    <location>
        <begin position="28"/>
        <end position="35"/>
    </location>
    <ligand>
        <name>ATP</name>
        <dbReference type="ChEBI" id="CHEBI:30616"/>
    </ligand>
</feature>
<dbReference type="GO" id="GO:0004386">
    <property type="term" value="F:helicase activity"/>
    <property type="evidence" value="ECO:0007669"/>
    <property type="project" value="UniProtKB-KW"/>
</dbReference>
<dbReference type="SUPFAM" id="SSF52540">
    <property type="entry name" value="P-loop containing nucleoside triphosphate hydrolases"/>
    <property type="match status" value="1"/>
</dbReference>
<dbReference type="InterPro" id="IPR013986">
    <property type="entry name" value="DExx_box_DNA_helicase_dom_sf"/>
</dbReference>
<accession>A0ABZ2TS38</accession>
<evidence type="ECO:0000256" key="1">
    <source>
        <dbReference type="ARBA" id="ARBA00009922"/>
    </source>
</evidence>
<dbReference type="Pfam" id="PF13361">
    <property type="entry name" value="UvrD_C"/>
    <property type="match status" value="1"/>
</dbReference>
<dbReference type="Gene3D" id="1.10.486.10">
    <property type="entry name" value="PCRA, domain 4"/>
    <property type="match status" value="1"/>
</dbReference>
<evidence type="ECO:0000256" key="3">
    <source>
        <dbReference type="ARBA" id="ARBA00022801"/>
    </source>
</evidence>
<comment type="catalytic activity">
    <reaction evidence="8">
        <text>Couples ATP hydrolysis with the unwinding of duplex DNA by translocating in the 3'-5' direction.</text>
        <dbReference type="EC" id="5.6.2.4"/>
    </reaction>
</comment>
<evidence type="ECO:0000313" key="14">
    <source>
        <dbReference type="EMBL" id="WYM97366.1"/>
    </source>
</evidence>
<evidence type="ECO:0000256" key="4">
    <source>
        <dbReference type="ARBA" id="ARBA00022806"/>
    </source>
</evidence>